<organism evidence="2 3">
    <name type="scientific">Abeliophyllum distichum</name>
    <dbReference type="NCBI Taxonomy" id="126358"/>
    <lineage>
        <taxon>Eukaryota</taxon>
        <taxon>Viridiplantae</taxon>
        <taxon>Streptophyta</taxon>
        <taxon>Embryophyta</taxon>
        <taxon>Tracheophyta</taxon>
        <taxon>Spermatophyta</taxon>
        <taxon>Magnoliopsida</taxon>
        <taxon>eudicotyledons</taxon>
        <taxon>Gunneridae</taxon>
        <taxon>Pentapetalae</taxon>
        <taxon>asterids</taxon>
        <taxon>lamiids</taxon>
        <taxon>Lamiales</taxon>
        <taxon>Oleaceae</taxon>
        <taxon>Forsythieae</taxon>
        <taxon>Abeliophyllum</taxon>
    </lineage>
</organism>
<dbReference type="GO" id="GO:0008270">
    <property type="term" value="F:zinc ion binding"/>
    <property type="evidence" value="ECO:0007669"/>
    <property type="project" value="UniProtKB-UniRule"/>
</dbReference>
<proteinExistence type="inferred from homology"/>
<dbReference type="GO" id="GO:0006355">
    <property type="term" value="P:regulation of DNA-templated transcription"/>
    <property type="evidence" value="ECO:0007669"/>
    <property type="project" value="UniProtKB-UniRule"/>
</dbReference>
<comment type="similarity">
    <text evidence="1">Belongs to the FHY3/FAR1 family.</text>
</comment>
<dbReference type="GO" id="GO:0005634">
    <property type="term" value="C:nucleus"/>
    <property type="evidence" value="ECO:0007669"/>
    <property type="project" value="UniProtKB-SubCell"/>
</dbReference>
<comment type="subcellular location">
    <subcellularLocation>
        <location evidence="1">Nucleus</location>
    </subcellularLocation>
</comment>
<dbReference type="PANTHER" id="PTHR31669">
    <property type="entry name" value="PROTEIN FAR1-RELATED SEQUENCE 10-RELATED"/>
    <property type="match status" value="1"/>
</dbReference>
<dbReference type="Proteomes" id="UP001604336">
    <property type="component" value="Unassembled WGS sequence"/>
</dbReference>
<keyword evidence="1" id="KW-0539">Nucleus</keyword>
<comment type="caution">
    <text evidence="2">The sequence shown here is derived from an EMBL/GenBank/DDBJ whole genome shotgun (WGS) entry which is preliminary data.</text>
</comment>
<evidence type="ECO:0000256" key="1">
    <source>
        <dbReference type="RuleBase" id="RU367018"/>
    </source>
</evidence>
<evidence type="ECO:0000313" key="3">
    <source>
        <dbReference type="Proteomes" id="UP001604336"/>
    </source>
</evidence>
<comment type="function">
    <text evidence="1">Putative transcription activator involved in regulating light control of development.</text>
</comment>
<dbReference type="EMBL" id="JBFOLK010000009">
    <property type="protein sequence ID" value="KAL2486994.1"/>
    <property type="molecule type" value="Genomic_DNA"/>
</dbReference>
<keyword evidence="1" id="KW-0479">Metal-binding</keyword>
<dbReference type="InterPro" id="IPR031052">
    <property type="entry name" value="FHY3/FAR1"/>
</dbReference>
<protein>
    <recommendedName>
        <fullName evidence="1">Protein FAR1-RELATED SEQUENCE</fullName>
    </recommendedName>
</protein>
<accession>A0ABD1REZ4</accession>
<sequence>MMDVVSFNDQYRSLVNIIKQYESPAEFRTTLDRGNGATKLGSNEWLSSMYEICSRWVPAYVKHVFTTGMTSSQRFESDHSFLKKYVDKKNSLTDFITCFNRALAHQMHVELVANHIDINEKPMVYSVSMMENQMLADIH</sequence>
<reference evidence="3" key="1">
    <citation type="submission" date="2024-07" db="EMBL/GenBank/DDBJ databases">
        <title>Two chromosome-level genome assemblies of Korean endemic species Abeliophyllum distichum and Forsythia ovata (Oleaceae).</title>
        <authorList>
            <person name="Jang H."/>
        </authorList>
    </citation>
    <scope>NUCLEOTIDE SEQUENCE [LARGE SCALE GENOMIC DNA]</scope>
</reference>
<dbReference type="AlphaFoldDB" id="A0ABD1REZ4"/>
<keyword evidence="3" id="KW-1185">Reference proteome</keyword>
<dbReference type="PANTHER" id="PTHR31669:SF302">
    <property type="entry name" value="PROTEIN FAR1-RELATED SEQUENCE"/>
    <property type="match status" value="1"/>
</dbReference>
<keyword evidence="1" id="KW-0862">Zinc</keyword>
<name>A0ABD1REZ4_9LAMI</name>
<evidence type="ECO:0000313" key="2">
    <source>
        <dbReference type="EMBL" id="KAL2486994.1"/>
    </source>
</evidence>
<gene>
    <name evidence="2" type="ORF">Adt_31750</name>
</gene>
<keyword evidence="1" id="KW-0863">Zinc-finger</keyword>